<organism evidence="1 2">
    <name type="scientific">Pseudotenacibaculum haliotis</name>
    <dbReference type="NCBI Taxonomy" id="1862138"/>
    <lineage>
        <taxon>Bacteria</taxon>
        <taxon>Pseudomonadati</taxon>
        <taxon>Bacteroidota</taxon>
        <taxon>Flavobacteriia</taxon>
        <taxon>Flavobacteriales</taxon>
        <taxon>Flavobacteriaceae</taxon>
        <taxon>Pseudotenacibaculum</taxon>
    </lineage>
</organism>
<proteinExistence type="predicted"/>
<dbReference type="EMBL" id="JBHULH010000004">
    <property type="protein sequence ID" value="MFD2567809.1"/>
    <property type="molecule type" value="Genomic_DNA"/>
</dbReference>
<sequence>MKTKLLLTFILVGIVHTISANTYPITPRPLRKLVKEAKYIVFASVIKIEKNVTGEDWHSAKATLVVKKTLQGKIKHDTISVFFASNMICPAPANYTKNSTVLAFLNKKQDGKGYFTHALSYGSKTINQEAFLVYKKRIQEMQSILKIKKKVERDLKTVDWLVACASNKYTRWEGTYELSPTSDFMSSYDRDKETFTRKIFLDRKHIQSLTKAFLEVDKVTYQDMGLIDIIASVDDEIVLSFLTDQLKKANLEEIWFSEFLLERVVYLSGREDLKSILQEINSIDFFDKEKSKKASVLIKRFIDEL</sequence>
<evidence type="ECO:0008006" key="3">
    <source>
        <dbReference type="Google" id="ProtNLM"/>
    </source>
</evidence>
<gene>
    <name evidence="1" type="ORF">ACFSRZ_10530</name>
</gene>
<dbReference type="RefSeq" id="WP_379666515.1">
    <property type="nucleotide sequence ID" value="NZ_JBHULH010000004.1"/>
</dbReference>
<keyword evidence="2" id="KW-1185">Reference proteome</keyword>
<accession>A0ABW5LV25</accession>
<evidence type="ECO:0000313" key="1">
    <source>
        <dbReference type="EMBL" id="MFD2567809.1"/>
    </source>
</evidence>
<dbReference type="Proteomes" id="UP001597508">
    <property type="component" value="Unassembled WGS sequence"/>
</dbReference>
<evidence type="ECO:0000313" key="2">
    <source>
        <dbReference type="Proteomes" id="UP001597508"/>
    </source>
</evidence>
<reference evidence="2" key="1">
    <citation type="journal article" date="2019" name="Int. J. Syst. Evol. Microbiol.">
        <title>The Global Catalogue of Microorganisms (GCM) 10K type strain sequencing project: providing services to taxonomists for standard genome sequencing and annotation.</title>
        <authorList>
            <consortium name="The Broad Institute Genomics Platform"/>
            <consortium name="The Broad Institute Genome Sequencing Center for Infectious Disease"/>
            <person name="Wu L."/>
            <person name="Ma J."/>
        </authorList>
    </citation>
    <scope>NUCLEOTIDE SEQUENCE [LARGE SCALE GENOMIC DNA]</scope>
    <source>
        <strain evidence="2">KCTC 52127</strain>
    </source>
</reference>
<comment type="caution">
    <text evidence="1">The sequence shown here is derived from an EMBL/GenBank/DDBJ whole genome shotgun (WGS) entry which is preliminary data.</text>
</comment>
<name>A0ABW5LV25_9FLAO</name>
<protein>
    <recommendedName>
        <fullName evidence="3">DUF4476 domain-containing protein</fullName>
    </recommendedName>
</protein>